<keyword evidence="2" id="KW-1185">Reference proteome</keyword>
<name>A0ABT2MVF6_9CYAN</name>
<accession>A0ABT2MVF6</accession>
<dbReference type="RefSeq" id="WP_368008227.1">
    <property type="nucleotide sequence ID" value="NZ_JAMXFF010000036.1"/>
</dbReference>
<protein>
    <recommendedName>
        <fullName evidence="3">Secreted protein</fullName>
    </recommendedName>
</protein>
<proteinExistence type="predicted"/>
<evidence type="ECO:0000313" key="2">
    <source>
        <dbReference type="Proteomes" id="UP001525890"/>
    </source>
</evidence>
<gene>
    <name evidence="1" type="ORF">NG799_20685</name>
</gene>
<evidence type="ECO:0000313" key="1">
    <source>
        <dbReference type="EMBL" id="MCT7968728.1"/>
    </source>
</evidence>
<evidence type="ECO:0008006" key="3">
    <source>
        <dbReference type="Google" id="ProtNLM"/>
    </source>
</evidence>
<organism evidence="1 2">
    <name type="scientific">Laspinema palackyanum D2a</name>
    <dbReference type="NCBI Taxonomy" id="2953684"/>
    <lineage>
        <taxon>Bacteria</taxon>
        <taxon>Bacillati</taxon>
        <taxon>Cyanobacteriota</taxon>
        <taxon>Cyanophyceae</taxon>
        <taxon>Oscillatoriophycideae</taxon>
        <taxon>Oscillatoriales</taxon>
        <taxon>Laspinemataceae</taxon>
        <taxon>Laspinema</taxon>
        <taxon>Laspinema palackyanum</taxon>
    </lineage>
</organism>
<comment type="caution">
    <text evidence="1">The sequence shown here is derived from an EMBL/GenBank/DDBJ whole genome shotgun (WGS) entry which is preliminary data.</text>
</comment>
<sequence>MTRAEALVLVCSNDFSRCSRVMALAITRAISGCSACWVWDCWCDRLSRYYEHSRTGAIASDGHYLTVAFFLVCSNDFSRCSRVMADAITRAIGECSACWVGYCWCDRLRWA</sequence>
<reference evidence="1 2" key="1">
    <citation type="journal article" date="2022" name="Front. Microbiol.">
        <title>High genomic differentiation and limited gene flow indicate recent cryptic speciation within the genus Laspinema (cyanobacteria).</title>
        <authorList>
            <person name="Stanojkovic A."/>
            <person name="Skoupy S."/>
            <person name="Skaloud P."/>
            <person name="Dvorak P."/>
        </authorList>
    </citation>
    <scope>NUCLEOTIDE SEQUENCE [LARGE SCALE GENOMIC DNA]</scope>
    <source>
        <strain evidence="1 2">D2a</strain>
    </source>
</reference>
<dbReference type="Proteomes" id="UP001525890">
    <property type="component" value="Unassembled WGS sequence"/>
</dbReference>
<dbReference type="EMBL" id="JAMXFF010000036">
    <property type="protein sequence ID" value="MCT7968728.1"/>
    <property type="molecule type" value="Genomic_DNA"/>
</dbReference>